<feature type="compositionally biased region" description="Acidic residues" evidence="1">
    <location>
        <begin position="38"/>
        <end position="48"/>
    </location>
</feature>
<protein>
    <recommendedName>
        <fullName evidence="2">DUF3752 domain-containing protein</fullName>
    </recommendedName>
</protein>
<accession>A0AAN4Z296</accession>
<dbReference type="InterPro" id="IPR022226">
    <property type="entry name" value="DUF3752"/>
</dbReference>
<feature type="compositionally biased region" description="Low complexity" evidence="1">
    <location>
        <begin position="25"/>
        <end position="37"/>
    </location>
</feature>
<evidence type="ECO:0000256" key="1">
    <source>
        <dbReference type="SAM" id="MobiDB-lite"/>
    </source>
</evidence>
<dbReference type="Pfam" id="PF12572">
    <property type="entry name" value="DUF3752"/>
    <property type="match status" value="1"/>
</dbReference>
<sequence length="230" mass="24825">EEEEEEEDDAYGPALPPGMNGGGAAAAAAASVSPEMPMMDEEEDDDDVVGPMPARADGSEERAAEMRRAYLKAEKEREDKKVKREEWMLQLPKKLNSYGLGPRSFSKSNGNDGDSSSWTNGPGTSSSSDQPGTSKETMEKMASAERDSQQARIASTLNAGRNESMLDSHARKRKAGEEVAGPSAPAVRRPFDIEKDMQVRGLKSASTAEIKEKCGQLSSRFGNSGSQKYL</sequence>
<evidence type="ECO:0000313" key="4">
    <source>
        <dbReference type="Proteomes" id="UP001328107"/>
    </source>
</evidence>
<feature type="non-terminal residue" evidence="3">
    <location>
        <position position="1"/>
    </location>
</feature>
<feature type="compositionally biased region" description="Basic and acidic residues" evidence="1">
    <location>
        <begin position="136"/>
        <end position="149"/>
    </location>
</feature>
<dbReference type="PANTHER" id="PTHR46370:SF1">
    <property type="entry name" value="GPALPP MOTIFS-CONTAINING PROTEIN 1"/>
    <property type="match status" value="1"/>
</dbReference>
<evidence type="ECO:0000313" key="3">
    <source>
        <dbReference type="EMBL" id="GMR33217.1"/>
    </source>
</evidence>
<organism evidence="3 4">
    <name type="scientific">Pristionchus mayeri</name>
    <dbReference type="NCBI Taxonomy" id="1317129"/>
    <lineage>
        <taxon>Eukaryota</taxon>
        <taxon>Metazoa</taxon>
        <taxon>Ecdysozoa</taxon>
        <taxon>Nematoda</taxon>
        <taxon>Chromadorea</taxon>
        <taxon>Rhabditida</taxon>
        <taxon>Rhabditina</taxon>
        <taxon>Diplogasteromorpha</taxon>
        <taxon>Diplogasteroidea</taxon>
        <taxon>Neodiplogasteridae</taxon>
        <taxon>Pristionchus</taxon>
    </lineage>
</organism>
<name>A0AAN4Z296_9BILA</name>
<feature type="compositionally biased region" description="Low complexity" evidence="1">
    <location>
        <begin position="104"/>
        <end position="117"/>
    </location>
</feature>
<gene>
    <name evidence="3" type="ORF">PMAYCL1PPCAC_03412</name>
</gene>
<keyword evidence="4" id="KW-1185">Reference proteome</keyword>
<evidence type="ECO:0000259" key="2">
    <source>
        <dbReference type="Pfam" id="PF12572"/>
    </source>
</evidence>
<dbReference type="Proteomes" id="UP001328107">
    <property type="component" value="Unassembled WGS sequence"/>
</dbReference>
<feature type="domain" description="DUF3752" evidence="2">
    <location>
        <begin position="99"/>
        <end position="222"/>
    </location>
</feature>
<reference evidence="4" key="1">
    <citation type="submission" date="2022-10" db="EMBL/GenBank/DDBJ databases">
        <title>Genome assembly of Pristionchus species.</title>
        <authorList>
            <person name="Yoshida K."/>
            <person name="Sommer R.J."/>
        </authorList>
    </citation>
    <scope>NUCLEOTIDE SEQUENCE [LARGE SCALE GENOMIC DNA]</scope>
    <source>
        <strain evidence="4">RS5460</strain>
    </source>
</reference>
<feature type="compositionally biased region" description="Basic and acidic residues" evidence="1">
    <location>
        <begin position="57"/>
        <end position="87"/>
    </location>
</feature>
<feature type="compositionally biased region" description="Polar residues" evidence="1">
    <location>
        <begin position="150"/>
        <end position="161"/>
    </location>
</feature>
<comment type="caution">
    <text evidence="3">The sequence shown here is derived from an EMBL/GenBank/DDBJ whole genome shotgun (WGS) entry which is preliminary data.</text>
</comment>
<dbReference type="AlphaFoldDB" id="A0AAN4Z296"/>
<feature type="compositionally biased region" description="Polar residues" evidence="1">
    <location>
        <begin position="118"/>
        <end position="135"/>
    </location>
</feature>
<dbReference type="InterPro" id="IPR046331">
    <property type="entry name" value="GPAM1-like"/>
</dbReference>
<dbReference type="EMBL" id="BTRK01000001">
    <property type="protein sequence ID" value="GMR33217.1"/>
    <property type="molecule type" value="Genomic_DNA"/>
</dbReference>
<dbReference type="PANTHER" id="PTHR46370">
    <property type="entry name" value="GPALPP MOTIFS-CONTAINING PROTEIN 1"/>
    <property type="match status" value="1"/>
</dbReference>
<proteinExistence type="predicted"/>
<feature type="region of interest" description="Disordered" evidence="1">
    <location>
        <begin position="1"/>
        <end position="192"/>
    </location>
</feature>
<feature type="compositionally biased region" description="Acidic residues" evidence="1">
    <location>
        <begin position="1"/>
        <end position="10"/>
    </location>
</feature>